<dbReference type="GO" id="GO:0045892">
    <property type="term" value="P:negative regulation of DNA-templated transcription"/>
    <property type="evidence" value="ECO:0007669"/>
    <property type="project" value="InterPro"/>
</dbReference>
<name>A0AA46S147_9BACT</name>
<protein>
    <submittedName>
        <fullName evidence="2">Helix-turn-helix domain-containing protein</fullName>
    </submittedName>
</protein>
<dbReference type="AlphaFoldDB" id="A0AA46S147"/>
<reference evidence="2" key="1">
    <citation type="journal article" date="2022" name="Front. Microbiol.">
        <title>Species classification and novel plasmid identifications in Arcobacter cryaerophilus and Arcobacter cryaerophilus-like organisms.</title>
        <authorList>
            <person name="Zhou G."/>
            <person name="Wang M."/>
            <person name="Wang H."/>
            <person name="Chen X."/>
            <person name="Gu Y."/>
            <person name="Shao Z."/>
            <person name="Zhang J."/>
            <person name="Zhang M."/>
        </authorList>
    </citation>
    <scope>NUCLEOTIDE SEQUENCE</scope>
    <source>
        <strain evidence="2">ICDCAC48</strain>
    </source>
</reference>
<dbReference type="RefSeq" id="WP_263514580.1">
    <property type="nucleotide sequence ID" value="NZ_CP099556.1"/>
</dbReference>
<feature type="domain" description="Bacteriophage CI repressor N-terminal" evidence="1">
    <location>
        <begin position="6"/>
        <end position="45"/>
    </location>
</feature>
<organism evidence="2 3">
    <name type="scientific">Aliarcobacter cryaerophilus</name>
    <dbReference type="NCBI Taxonomy" id="28198"/>
    <lineage>
        <taxon>Bacteria</taxon>
        <taxon>Pseudomonadati</taxon>
        <taxon>Campylobacterota</taxon>
        <taxon>Epsilonproteobacteria</taxon>
        <taxon>Campylobacterales</taxon>
        <taxon>Arcobacteraceae</taxon>
        <taxon>Aliarcobacter</taxon>
    </lineage>
</organism>
<proteinExistence type="predicted"/>
<dbReference type="Gene3D" id="1.10.260.40">
    <property type="entry name" value="lambda repressor-like DNA-binding domains"/>
    <property type="match status" value="1"/>
</dbReference>
<accession>A0AA46S147</accession>
<dbReference type="Proteomes" id="UP001164100">
    <property type="component" value="Chromosome"/>
</dbReference>
<dbReference type="InterPro" id="IPR010982">
    <property type="entry name" value="Lambda_DNA-bd_dom_sf"/>
</dbReference>
<dbReference type="Pfam" id="PF07022">
    <property type="entry name" value="Phage_CI_repr"/>
    <property type="match status" value="1"/>
</dbReference>
<evidence type="ECO:0000313" key="3">
    <source>
        <dbReference type="Proteomes" id="UP001164100"/>
    </source>
</evidence>
<gene>
    <name evidence="2" type="ORF">NGX11_00540</name>
</gene>
<dbReference type="GO" id="GO:0003677">
    <property type="term" value="F:DNA binding"/>
    <property type="evidence" value="ECO:0007669"/>
    <property type="project" value="InterPro"/>
</dbReference>
<dbReference type="InterPro" id="IPR010744">
    <property type="entry name" value="Phage_CI_N"/>
</dbReference>
<evidence type="ECO:0000313" key="2">
    <source>
        <dbReference type="EMBL" id="UYF43447.1"/>
    </source>
</evidence>
<dbReference type="EMBL" id="CP099556">
    <property type="protein sequence ID" value="UYF43447.1"/>
    <property type="molecule type" value="Genomic_DNA"/>
</dbReference>
<sequence length="120" mass="13975">MDIKNAIEELKNFFNVKTHKDLADALGVTQSAIDAWKNRGNLPAKYEKYLHDINIHKTSHKVIGNGNYVGVKNFIINEKLSTLNEDDIQLIENFKKLSPKKQEYYYHRIKADLIEEELDN</sequence>
<evidence type="ECO:0000259" key="1">
    <source>
        <dbReference type="Pfam" id="PF07022"/>
    </source>
</evidence>